<sequence>MSNRDIFSKHLPNVKLATRFDAEGNEIQVERREDEEQNAKQQEIFDILVAAGYFRARIKGLSAFDKIVGGMTWCIEVCEYDVNVDLLFHENLTIGQKIALTEKIVSVLPKMKCPYQIEPHQIQGLDFINIFPVIQWLVKRSVENRAERAEKLKAFAIGEFHNDFQFKTDKETVEKNRNILENIKRVQEIYSPRRQYKRKEPGNEDEKTRVRITLLEYGNKGAISTSSVKNASLKSEDSSASGDFDEDLVEREIDVDQLLKNLYVANEEDTPTQLILSEKEKSALQKHYSDLKSEMEIDTKELSEQGKVKALQATKAALEKKLQKVKLENSEFEEELNKHKKRLEEQKAVEMTIREEIAEFEKRESKVDKKILENIQNLVKKNEELKQEEVKYKENCRQELLRLQQEIKDSDEITPENGIVESKELLEKEKEHLHSLRLQLAKKNRGILSIQRQLDNIPDRTELAQYQRRFLELYNQVSAKHRETKQFYTLYNTLDDTKLYLEKELSLLNSIYENYNEGMTNPHSRDQFIKQFEAIVDGVKQTKIKVQTKCDEEKAKRDNLNAQLMSLIEQQRKYAAAVKQLTKECQRNESLLLHLKSIQ</sequence>
<dbReference type="InterPro" id="IPR019159">
    <property type="entry name" value="CCDC93_CC"/>
</dbReference>
<organism evidence="7">
    <name type="scientific">Tabanus bromius</name>
    <name type="common">Band-eyed brown horse fly</name>
    <dbReference type="NCBI Taxonomy" id="304241"/>
    <lineage>
        <taxon>Eukaryota</taxon>
        <taxon>Metazoa</taxon>
        <taxon>Ecdysozoa</taxon>
        <taxon>Arthropoda</taxon>
        <taxon>Hexapoda</taxon>
        <taxon>Insecta</taxon>
        <taxon>Pterygota</taxon>
        <taxon>Neoptera</taxon>
        <taxon>Endopterygota</taxon>
        <taxon>Diptera</taxon>
        <taxon>Brachycera</taxon>
        <taxon>Tabanomorpha</taxon>
        <taxon>Tabanoidea</taxon>
        <taxon>Tabanidae</taxon>
        <taxon>Tabanus</taxon>
    </lineage>
</organism>
<feature type="domain" description="CCDC93 N-terminal" evidence="6">
    <location>
        <begin position="35"/>
        <end position="140"/>
    </location>
</feature>
<dbReference type="Pfam" id="PF21673">
    <property type="entry name" value="CCDC93_N"/>
    <property type="match status" value="1"/>
</dbReference>
<evidence type="ECO:0000259" key="6">
    <source>
        <dbReference type="Pfam" id="PF21673"/>
    </source>
</evidence>
<accession>A0A0K8TQD0</accession>
<dbReference type="Pfam" id="PF09762">
    <property type="entry name" value="CCDC93_CC"/>
    <property type="match status" value="1"/>
</dbReference>
<dbReference type="AlphaFoldDB" id="A0A0K8TQD0"/>
<dbReference type="PANTHER" id="PTHR16441:SF0">
    <property type="entry name" value="COILED-COIL DOMAIN-CONTAINING PROTEIN 93"/>
    <property type="match status" value="1"/>
</dbReference>
<reference evidence="7" key="1">
    <citation type="journal article" date="2015" name="Insect Biochem. Mol. Biol.">
        <title>An insight into the sialome of the horse fly, Tabanus bromius.</title>
        <authorList>
            <person name="Ribeiro J.M."/>
            <person name="Kazimirova M."/>
            <person name="Takac P."/>
            <person name="Andersen J.F."/>
            <person name="Francischetti I.M."/>
        </authorList>
    </citation>
    <scope>NUCLEOTIDE SEQUENCE</scope>
</reference>
<feature type="coiled-coil region" evidence="4">
    <location>
        <begin position="308"/>
        <end position="413"/>
    </location>
</feature>
<dbReference type="InterPro" id="IPR048747">
    <property type="entry name" value="CCDC93_N"/>
</dbReference>
<evidence type="ECO:0000256" key="2">
    <source>
        <dbReference type="ARBA" id="ARBA00016765"/>
    </source>
</evidence>
<feature type="domain" description="CCDC93 coiled-coil" evidence="5">
    <location>
        <begin position="189"/>
        <end position="592"/>
    </location>
</feature>
<evidence type="ECO:0000256" key="1">
    <source>
        <dbReference type="ARBA" id="ARBA00007219"/>
    </source>
</evidence>
<evidence type="ECO:0000259" key="5">
    <source>
        <dbReference type="Pfam" id="PF09762"/>
    </source>
</evidence>
<name>A0A0K8TQD0_TABBR</name>
<dbReference type="InterPro" id="IPR039116">
    <property type="entry name" value="CCDC93"/>
</dbReference>
<evidence type="ECO:0000256" key="3">
    <source>
        <dbReference type="ARBA" id="ARBA00023054"/>
    </source>
</evidence>
<keyword evidence="3 4" id="KW-0175">Coiled coil</keyword>
<dbReference type="GO" id="GO:0006893">
    <property type="term" value="P:Golgi to plasma membrane transport"/>
    <property type="evidence" value="ECO:0007669"/>
    <property type="project" value="TreeGrafter"/>
</dbReference>
<dbReference type="PANTHER" id="PTHR16441">
    <property type="entry name" value="FIDIPIDINE"/>
    <property type="match status" value="1"/>
</dbReference>
<protein>
    <recommendedName>
        <fullName evidence="2">Coiled-coil domain-containing protein 93</fullName>
    </recommendedName>
</protein>
<feature type="coiled-coil region" evidence="4">
    <location>
        <begin position="543"/>
        <end position="570"/>
    </location>
</feature>
<proteinExistence type="evidence at transcript level"/>
<evidence type="ECO:0000313" key="7">
    <source>
        <dbReference type="EMBL" id="JAI16574.1"/>
    </source>
</evidence>
<evidence type="ECO:0000256" key="4">
    <source>
        <dbReference type="SAM" id="Coils"/>
    </source>
</evidence>
<dbReference type="EMBL" id="GDAI01001029">
    <property type="protein sequence ID" value="JAI16574.1"/>
    <property type="molecule type" value="mRNA"/>
</dbReference>
<comment type="similarity">
    <text evidence="1">Belongs to the CCDC93 family.</text>
</comment>